<accession>A0A7N2R2T5</accession>
<dbReference type="PANTHER" id="PTHR31376:SF2">
    <property type="entry name" value="PURINE PERMEASE 11-RELATED"/>
    <property type="match status" value="1"/>
</dbReference>
<dbReference type="Gramene" id="QL04p026733:mrna">
    <property type="protein sequence ID" value="QL04p026733:mrna"/>
    <property type="gene ID" value="QL04p026733"/>
</dbReference>
<evidence type="ECO:0000256" key="5">
    <source>
        <dbReference type="ARBA" id="ARBA00022989"/>
    </source>
</evidence>
<dbReference type="InParanoid" id="A0A7N2R2T5"/>
<dbReference type="AlphaFoldDB" id="A0A7N2R2T5"/>
<name>A0A7N2R2T5_QUELO</name>
<evidence type="ECO:0000256" key="6">
    <source>
        <dbReference type="ARBA" id="ARBA00023136"/>
    </source>
</evidence>
<dbReference type="GO" id="GO:0005345">
    <property type="term" value="F:purine nucleobase transmembrane transporter activity"/>
    <property type="evidence" value="ECO:0007669"/>
    <property type="project" value="UniProtKB-ARBA"/>
</dbReference>
<organism evidence="8 9">
    <name type="scientific">Quercus lobata</name>
    <name type="common">Valley oak</name>
    <dbReference type="NCBI Taxonomy" id="97700"/>
    <lineage>
        <taxon>Eukaryota</taxon>
        <taxon>Viridiplantae</taxon>
        <taxon>Streptophyta</taxon>
        <taxon>Embryophyta</taxon>
        <taxon>Tracheophyta</taxon>
        <taxon>Spermatophyta</taxon>
        <taxon>Magnoliopsida</taxon>
        <taxon>eudicotyledons</taxon>
        <taxon>Gunneridae</taxon>
        <taxon>Pentapetalae</taxon>
        <taxon>rosids</taxon>
        <taxon>fabids</taxon>
        <taxon>Fagales</taxon>
        <taxon>Fagaceae</taxon>
        <taxon>Quercus</taxon>
    </lineage>
</organism>
<dbReference type="GO" id="GO:0016020">
    <property type="term" value="C:membrane"/>
    <property type="evidence" value="ECO:0007669"/>
    <property type="project" value="UniProtKB-SubCell"/>
</dbReference>
<comment type="subcellular location">
    <subcellularLocation>
        <location evidence="1">Membrane</location>
    </subcellularLocation>
</comment>
<keyword evidence="4" id="KW-0812">Transmembrane</keyword>
<evidence type="ECO:0000256" key="2">
    <source>
        <dbReference type="ARBA" id="ARBA00006213"/>
    </source>
</evidence>
<proteinExistence type="inferred from homology"/>
<evidence type="ECO:0000256" key="4">
    <source>
        <dbReference type="ARBA" id="ARBA00022692"/>
    </source>
</evidence>
<dbReference type="EnsemblPlants" id="QL04p026733:mrna">
    <property type="protein sequence ID" value="QL04p026733:mrna"/>
    <property type="gene ID" value="QL04p026733"/>
</dbReference>
<evidence type="ECO:0000313" key="8">
    <source>
        <dbReference type="EnsemblPlants" id="QL04p026733:mrna"/>
    </source>
</evidence>
<reference evidence="8 9" key="1">
    <citation type="journal article" date="2016" name="G3 (Bethesda)">
        <title>First Draft Assembly and Annotation of the Genome of a California Endemic Oak Quercus lobata Nee (Fagaceae).</title>
        <authorList>
            <person name="Sork V.L."/>
            <person name="Fitz-Gibbon S.T."/>
            <person name="Puiu D."/>
            <person name="Crepeau M."/>
            <person name="Gugger P.F."/>
            <person name="Sherman R."/>
            <person name="Stevens K."/>
            <person name="Langley C.H."/>
            <person name="Pellegrini M."/>
            <person name="Salzberg S.L."/>
        </authorList>
    </citation>
    <scope>NUCLEOTIDE SEQUENCE [LARGE SCALE GENOMIC DNA]</scope>
    <source>
        <strain evidence="8 9">cv. SW786</strain>
    </source>
</reference>
<evidence type="ECO:0000313" key="9">
    <source>
        <dbReference type="Proteomes" id="UP000594261"/>
    </source>
</evidence>
<evidence type="ECO:0000256" key="7">
    <source>
        <dbReference type="SAM" id="MobiDB-lite"/>
    </source>
</evidence>
<evidence type="ECO:0000256" key="1">
    <source>
        <dbReference type="ARBA" id="ARBA00004370"/>
    </source>
</evidence>
<comment type="similarity">
    <text evidence="2">Belongs to the purine permeases (TC 2.A.7.14) family.</text>
</comment>
<dbReference type="EMBL" id="LRBV02000004">
    <property type="status" value="NOT_ANNOTATED_CDS"/>
    <property type="molecule type" value="Genomic_DNA"/>
</dbReference>
<keyword evidence="5" id="KW-1133">Transmembrane helix</keyword>
<evidence type="ECO:0000256" key="3">
    <source>
        <dbReference type="ARBA" id="ARBA00022448"/>
    </source>
</evidence>
<feature type="compositionally biased region" description="Low complexity" evidence="7">
    <location>
        <begin position="1"/>
        <end position="19"/>
    </location>
</feature>
<feature type="region of interest" description="Disordered" evidence="7">
    <location>
        <begin position="1"/>
        <end position="22"/>
    </location>
</feature>
<keyword evidence="9" id="KW-1185">Reference proteome</keyword>
<keyword evidence="3" id="KW-0813">Transport</keyword>
<dbReference type="PANTHER" id="PTHR31376">
    <property type="entry name" value="OS09G0467300 PROTEIN-RELATED"/>
    <property type="match status" value="1"/>
</dbReference>
<sequence>MASTENSTNPITTNSSSSTGQASARMEDPYLNLFFLCSSDVLANNVYTSPPPFNSSSNGGSSSTPSAPLVPAVNDRASSFSMSYYTSSILVVLLPISLTISQDLTYWSMIGLGKEHGGLYFLQQDFKSDMFKSVVSSIHTCPFNAWHYCLGHPSNEKLALLNKVLPVLNSNEDDLFNDDSDGPSGVSKWKNIIGFLYTLRAFALHSLSLSLMHFPFQKVLNRETYSVVLEMQICTALVATCVSIVGNGRLFVWKCTASLAITPIAFMIVFHDKMNGIKEIAMLLAIWGFASHI</sequence>
<protein>
    <submittedName>
        <fullName evidence="8">Uncharacterized protein</fullName>
    </submittedName>
</protein>
<reference evidence="8" key="2">
    <citation type="submission" date="2021-01" db="UniProtKB">
        <authorList>
            <consortium name="EnsemblPlants"/>
        </authorList>
    </citation>
    <scope>IDENTIFICATION</scope>
</reference>
<dbReference type="Proteomes" id="UP000594261">
    <property type="component" value="Chromosome 4"/>
</dbReference>
<dbReference type="Pfam" id="PF16913">
    <property type="entry name" value="PUNUT"/>
    <property type="match status" value="2"/>
</dbReference>
<dbReference type="GO" id="GO:0015211">
    <property type="term" value="F:purine nucleoside transmembrane transporter activity"/>
    <property type="evidence" value="ECO:0007669"/>
    <property type="project" value="InterPro"/>
</dbReference>
<dbReference type="InterPro" id="IPR030182">
    <property type="entry name" value="PUP_plant"/>
</dbReference>
<keyword evidence="6" id="KW-0472">Membrane</keyword>